<organism evidence="3 4">
    <name type="scientific">Agrobacterium cavarae</name>
    <dbReference type="NCBI Taxonomy" id="2528239"/>
    <lineage>
        <taxon>Bacteria</taxon>
        <taxon>Pseudomonadati</taxon>
        <taxon>Pseudomonadota</taxon>
        <taxon>Alphaproteobacteria</taxon>
        <taxon>Hyphomicrobiales</taxon>
        <taxon>Rhizobiaceae</taxon>
        <taxon>Rhizobium/Agrobacterium group</taxon>
        <taxon>Agrobacterium</taxon>
    </lineage>
</organism>
<gene>
    <name evidence="3" type="ORF">EYC79_18735</name>
</gene>
<proteinExistence type="predicted"/>
<dbReference type="Pfam" id="PF20282">
    <property type="entry name" value="CTD6"/>
    <property type="match status" value="1"/>
</dbReference>
<dbReference type="Pfam" id="PF04471">
    <property type="entry name" value="Mrr_cat"/>
    <property type="match status" value="1"/>
</dbReference>
<comment type="caution">
    <text evidence="3">The sequence shown here is derived from an EMBL/GenBank/DDBJ whole genome shotgun (WGS) entry which is preliminary data.</text>
</comment>
<dbReference type="InterPro" id="IPR007560">
    <property type="entry name" value="Restrct_endonuc_IV_Mrr"/>
</dbReference>
<dbReference type="InterPro" id="IPR046914">
    <property type="entry name" value="ABC-3C_CTD6"/>
</dbReference>
<evidence type="ECO:0000313" key="4">
    <source>
        <dbReference type="Proteomes" id="UP000294239"/>
    </source>
</evidence>
<keyword evidence="4" id="KW-1185">Reference proteome</keyword>
<dbReference type="Proteomes" id="UP000294239">
    <property type="component" value="Unassembled WGS sequence"/>
</dbReference>
<feature type="domain" description="ABC-three component systems C-terminal" evidence="2">
    <location>
        <begin position="246"/>
        <end position="375"/>
    </location>
</feature>
<evidence type="ECO:0008006" key="5">
    <source>
        <dbReference type="Google" id="ProtNLM"/>
    </source>
</evidence>
<reference evidence="3 4" key="1">
    <citation type="submission" date="2019-02" db="EMBL/GenBank/DDBJ databases">
        <title>Current taxonomic status of genus Agrobacterium and description of Agrobacterium cavarae sp. nov. isolated from maize roots.</title>
        <authorList>
            <person name="Flores-Felix J.D."/>
            <person name="Menendez E."/>
            <person name="Ramirez-Bahena M.H."/>
            <person name="Garcia-Fraile P."/>
            <person name="Velazquez E."/>
        </authorList>
    </citation>
    <scope>NUCLEOTIDE SEQUENCE [LARGE SCALE GENOMIC DNA]</scope>
    <source>
        <strain evidence="3 4">RZME10</strain>
    </source>
</reference>
<sequence length="379" mass="42496">MPGGIILQKDDLQAVDAPTKWPGANARLLGVGVGYGLPVKPLDRLGLFSPDEFERFVLEWAHGYLKEKLAGVTDVQQRGGAGDKGRDIVVWFGASGAPDRFWHLYQCKRYKGKIGAKIGLTEIGKVLYFASIGKFSMPKEYWFVTHKGVTNDFQDLVDQPENLKAELIANWDSYCSKEIVGKSVIKLEGDLLKFVEGIDLSIVMIKQPLDILKEHSNTNFHEIVFGKQLSDRGPPPTPPSSIAEEERGYIQQLYEVISEMISAPVTKQADFATHRKSATLFERSRITFYSAEGLKRLAHDQMQHVEFFHDLVKKFGDGLYHTYNGQAASGHERLTATVKAAQHQEIDAHVLKPHMEPLDREGICHHLANDGIAKWCQND</sequence>
<feature type="domain" description="Restriction endonuclease type IV Mrr" evidence="1">
    <location>
        <begin position="48"/>
        <end position="159"/>
    </location>
</feature>
<evidence type="ECO:0000313" key="3">
    <source>
        <dbReference type="EMBL" id="TBN09237.1"/>
    </source>
</evidence>
<name>A0ABY1Y364_9HYPH</name>
<accession>A0ABY1Y364</accession>
<evidence type="ECO:0000259" key="1">
    <source>
        <dbReference type="Pfam" id="PF04471"/>
    </source>
</evidence>
<dbReference type="Gene3D" id="3.40.1350.10">
    <property type="match status" value="1"/>
</dbReference>
<dbReference type="EMBL" id="SISF01000033">
    <property type="protein sequence ID" value="TBN09237.1"/>
    <property type="molecule type" value="Genomic_DNA"/>
</dbReference>
<dbReference type="InterPro" id="IPR011856">
    <property type="entry name" value="tRNA_endonuc-like_dom_sf"/>
</dbReference>
<protein>
    <recommendedName>
        <fullName evidence="5">Restriction endonuclease type IV Mrr domain-containing protein</fullName>
    </recommendedName>
</protein>
<evidence type="ECO:0000259" key="2">
    <source>
        <dbReference type="Pfam" id="PF20282"/>
    </source>
</evidence>